<feature type="region of interest" description="Disordered" evidence="1">
    <location>
        <begin position="458"/>
        <end position="585"/>
    </location>
</feature>
<feature type="compositionally biased region" description="Acidic residues" evidence="1">
    <location>
        <begin position="477"/>
        <end position="496"/>
    </location>
</feature>
<feature type="compositionally biased region" description="Polar residues" evidence="1">
    <location>
        <begin position="562"/>
        <end position="573"/>
    </location>
</feature>
<keyword evidence="2" id="KW-0472">Membrane</keyword>
<evidence type="ECO:0000256" key="2">
    <source>
        <dbReference type="SAM" id="Phobius"/>
    </source>
</evidence>
<proteinExistence type="predicted"/>
<evidence type="ECO:0000313" key="3">
    <source>
        <dbReference type="Proteomes" id="UP000887575"/>
    </source>
</evidence>
<feature type="transmembrane region" description="Helical" evidence="2">
    <location>
        <begin position="197"/>
        <end position="216"/>
    </location>
</feature>
<protein>
    <submittedName>
        <fullName evidence="4">Uncharacterized protein</fullName>
    </submittedName>
</protein>
<dbReference type="WBParaSite" id="MBELARI_LOCUS10851">
    <property type="protein sequence ID" value="MBELARI_LOCUS10851"/>
    <property type="gene ID" value="MBELARI_LOCUS10851"/>
</dbReference>
<evidence type="ECO:0000256" key="1">
    <source>
        <dbReference type="SAM" id="MobiDB-lite"/>
    </source>
</evidence>
<dbReference type="AlphaFoldDB" id="A0AAF3EA99"/>
<keyword evidence="2" id="KW-1133">Transmembrane helix</keyword>
<feature type="compositionally biased region" description="Basic residues" evidence="1">
    <location>
        <begin position="524"/>
        <end position="535"/>
    </location>
</feature>
<name>A0AAF3EA99_9BILA</name>
<dbReference type="Proteomes" id="UP000887575">
    <property type="component" value="Unassembled WGS sequence"/>
</dbReference>
<keyword evidence="3" id="KW-1185">Reference proteome</keyword>
<feature type="transmembrane region" description="Helical" evidence="2">
    <location>
        <begin position="151"/>
        <end position="176"/>
    </location>
</feature>
<reference evidence="4" key="1">
    <citation type="submission" date="2024-02" db="UniProtKB">
        <authorList>
            <consortium name="WormBaseParasite"/>
        </authorList>
    </citation>
    <scope>IDENTIFICATION</scope>
</reference>
<accession>A0AAF3EA99</accession>
<keyword evidence="2" id="KW-0812">Transmembrane</keyword>
<feature type="compositionally biased region" description="Basic and acidic residues" evidence="1">
    <location>
        <begin position="576"/>
        <end position="585"/>
    </location>
</feature>
<evidence type="ECO:0000313" key="4">
    <source>
        <dbReference type="WBParaSite" id="MBELARI_LOCUS10851"/>
    </source>
</evidence>
<sequence length="585" mass="67206">METIRRFQSSCYDFGRSVVEWRSPLTAPYLMLINSAFWATSLYADRMTQLQALLSFSAFVFGWDVLLSPTHERNIATHMLFWPVQSLWRTFGVSLNLYSAHVLRVGLAERAFCSAYCALACLLINPVWNYYDTNQKIANTITYSGKQVYAFLQKAVIQPFLVVARAIKYVVCFQFVPPMLAAIRQAFSSTGGGIKGLWMAFYSWICAGLVAIAKWWRTCVLTPIGNGFRKLGQFLRYWLCAHWWPDFCAWMKLKFGRPLQRLFNYVCFCLVYVVCGHWIRPVSRFVWKYLCVLGGFLHRNVLTPMKIKLLEWGHEVSVLTKRLLHQAALAIRDSVIWPICLAIVDAGKQVYAVIYRTFIQPVIDYFYVRYKKIEDVAYIYVLGPVCEKVIKNIPEKSPFCDDSDEELEGLLPEEFSGDEEEIVTPATPAVAPVAQEPPLRPSVSQTIRKPVELPIQTQKPVEVQKPVTPKKEKQNEVPEEEDLLPDLEFENDDDDHEFAIGLSFPAIHASESSDEEFDLNKGAPRVRRPKKPKVLRVKEEEHVIEEEELVPKRRSQKPRAVLTQSEPISQPQKPINPDDHFELLG</sequence>
<organism evidence="3 4">
    <name type="scientific">Mesorhabditis belari</name>
    <dbReference type="NCBI Taxonomy" id="2138241"/>
    <lineage>
        <taxon>Eukaryota</taxon>
        <taxon>Metazoa</taxon>
        <taxon>Ecdysozoa</taxon>
        <taxon>Nematoda</taxon>
        <taxon>Chromadorea</taxon>
        <taxon>Rhabditida</taxon>
        <taxon>Rhabditina</taxon>
        <taxon>Rhabditomorpha</taxon>
        <taxon>Rhabditoidea</taxon>
        <taxon>Rhabditidae</taxon>
        <taxon>Mesorhabditinae</taxon>
        <taxon>Mesorhabditis</taxon>
    </lineage>
</organism>
<feature type="transmembrane region" description="Helical" evidence="2">
    <location>
        <begin position="262"/>
        <end position="279"/>
    </location>
</feature>